<dbReference type="InterPro" id="IPR038153">
    <property type="entry name" value="EvaA-like_sf"/>
</dbReference>
<sequence length="442" mass="49966">MDTMMDISEVNSWVDATRLSSQLRLRQVPFEECRQWYFSEGRFCHETGAFFSITGVHFPQAATGTAPTPSIMIDQPEVGWLAFFIRSSKTDIQWLVQAKTEPGNIQDTHLAPTIQATRSNYQRVHGGRPTLFLETLKNAPGFVSDAPHSEQGTRFVWKFNRNSVAAFPDTFDPDLSQHPQWQWVSSATLREALGQDYFTNTDARSVVSTAPWALLASNAPLFKAPALAKSYATKHNRKLQILDQLLHPKPRKTKLFWERATLDAYRDRDGFTLKDATGKDVVACYETNVNHREVPNWCQPFLLAPQQTDHALLMRVQESSAEVFVRVLDEPGFGTRREFGPSVHSSFDLPDLMQNWLSEGNCSDLVYIQQSDEGGRFMQANASYRVALVKNTPDRVQYPFGRWVSLATLEQLVAQPGKTTNELRTLVSLVLSAAFDRACQTL</sequence>
<dbReference type="Proteomes" id="UP000051870">
    <property type="component" value="Unassembled WGS sequence"/>
</dbReference>
<feature type="domain" description="dTDP-4-dehydro-6-deoxy-alpha-D-glucopyranose 2,3-dehydratase" evidence="1">
    <location>
        <begin position="282"/>
        <end position="429"/>
    </location>
</feature>
<reference evidence="3" key="1">
    <citation type="submission" date="2015-09" db="EMBL/GenBank/DDBJ databases">
        <authorList>
            <person name="Rodrigo-Torres Lidia"/>
            <person name="Arahal R.David."/>
        </authorList>
    </citation>
    <scope>NUCLEOTIDE SEQUENCE [LARGE SCALE GENOMIC DNA]</scope>
    <source>
        <strain evidence="3">CECT 7735</strain>
    </source>
</reference>
<evidence type="ECO:0000313" key="3">
    <source>
        <dbReference type="Proteomes" id="UP000051870"/>
    </source>
</evidence>
<protein>
    <submittedName>
        <fullName evidence="2">NDP-hexose 2,3-dehydratase</fullName>
    </submittedName>
</protein>
<name>A0A0P1IR21_9RHOB</name>
<dbReference type="AlphaFoldDB" id="A0A0P1IR21"/>
<evidence type="ECO:0000259" key="1">
    <source>
        <dbReference type="Pfam" id="PF03559"/>
    </source>
</evidence>
<proteinExistence type="predicted"/>
<dbReference type="Gene3D" id="3.90.79.40">
    <property type="entry name" value="EvaA sugar 2,3-dehydratase subunit"/>
    <property type="match status" value="2"/>
</dbReference>
<dbReference type="InterPro" id="IPR005212">
    <property type="entry name" value="EvaA-like"/>
</dbReference>
<organism evidence="2 3">
    <name type="scientific">Shimia thalassica</name>
    <dbReference type="NCBI Taxonomy" id="1715693"/>
    <lineage>
        <taxon>Bacteria</taxon>
        <taxon>Pseudomonadati</taxon>
        <taxon>Pseudomonadota</taxon>
        <taxon>Alphaproteobacteria</taxon>
        <taxon>Rhodobacterales</taxon>
        <taxon>Roseobacteraceae</taxon>
    </lineage>
</organism>
<dbReference type="RefSeq" id="WP_058313043.1">
    <property type="nucleotide sequence ID" value="NZ_CYTW01000007.1"/>
</dbReference>
<dbReference type="STRING" id="1715693.PH7735_03879"/>
<accession>A0A0P1IR21</accession>
<dbReference type="Pfam" id="PF03559">
    <property type="entry name" value="Hexose_dehydrat"/>
    <property type="match status" value="2"/>
</dbReference>
<dbReference type="GO" id="GO:0016829">
    <property type="term" value="F:lyase activity"/>
    <property type="evidence" value="ECO:0007669"/>
    <property type="project" value="InterPro"/>
</dbReference>
<dbReference type="EMBL" id="CYTW01000007">
    <property type="protein sequence ID" value="CUK14158.1"/>
    <property type="molecule type" value="Genomic_DNA"/>
</dbReference>
<feature type="domain" description="dTDP-4-dehydro-6-deoxy-alpha-D-glucopyranose 2,3-dehydratase" evidence="1">
    <location>
        <begin position="8"/>
        <end position="208"/>
    </location>
</feature>
<gene>
    <name evidence="2" type="ORF">PH7735_03879</name>
</gene>
<keyword evidence="3" id="KW-1185">Reference proteome</keyword>
<dbReference type="GeneID" id="83882847"/>
<evidence type="ECO:0000313" key="2">
    <source>
        <dbReference type="EMBL" id="CUK14158.1"/>
    </source>
</evidence>